<dbReference type="AlphaFoldDB" id="A0AA40F6C2"/>
<evidence type="ECO:0000313" key="2">
    <source>
        <dbReference type="EMBL" id="KAK0752004.1"/>
    </source>
</evidence>
<reference evidence="2" key="1">
    <citation type="submission" date="2023-06" db="EMBL/GenBank/DDBJ databases">
        <title>Genome-scale phylogeny and comparative genomics of the fungal order Sordariales.</title>
        <authorList>
            <consortium name="Lawrence Berkeley National Laboratory"/>
            <person name="Hensen N."/>
            <person name="Bonometti L."/>
            <person name="Westerberg I."/>
            <person name="Brannstrom I.O."/>
            <person name="Guillou S."/>
            <person name="Cros-Aarteil S."/>
            <person name="Calhoun S."/>
            <person name="Haridas S."/>
            <person name="Kuo A."/>
            <person name="Mondo S."/>
            <person name="Pangilinan J."/>
            <person name="Riley R."/>
            <person name="LaButti K."/>
            <person name="Andreopoulos B."/>
            <person name="Lipzen A."/>
            <person name="Chen C."/>
            <person name="Yanf M."/>
            <person name="Daum C."/>
            <person name="Ng V."/>
            <person name="Clum A."/>
            <person name="Steindorff A."/>
            <person name="Ohm R."/>
            <person name="Martin F."/>
            <person name="Silar P."/>
            <person name="Natvig D."/>
            <person name="Lalanne C."/>
            <person name="Gautier V."/>
            <person name="Ament-velasquez S.L."/>
            <person name="Kruys A."/>
            <person name="Hutchinson M.I."/>
            <person name="Powell A.J."/>
            <person name="Barry K."/>
            <person name="Miller A.N."/>
            <person name="Grigoriev I.V."/>
            <person name="Debuchy R."/>
            <person name="Gladieux P."/>
            <person name="Thoren M.H."/>
            <person name="Johannesson H."/>
        </authorList>
    </citation>
    <scope>NUCLEOTIDE SEQUENCE</scope>
    <source>
        <strain evidence="2">SMH3187-1</strain>
    </source>
</reference>
<accession>A0AA40F6C2</accession>
<name>A0AA40F6C2_9PEZI</name>
<comment type="caution">
    <text evidence="2">The sequence shown here is derived from an EMBL/GenBank/DDBJ whole genome shotgun (WGS) entry which is preliminary data.</text>
</comment>
<keyword evidence="3" id="KW-1185">Reference proteome</keyword>
<protein>
    <submittedName>
        <fullName evidence="2">Uncharacterized protein</fullName>
    </submittedName>
</protein>
<feature type="compositionally biased region" description="Low complexity" evidence="1">
    <location>
        <begin position="220"/>
        <end position="229"/>
    </location>
</feature>
<gene>
    <name evidence="2" type="ORF">B0T18DRAFT_81567</name>
</gene>
<dbReference type="EMBL" id="JAUKUD010000002">
    <property type="protein sequence ID" value="KAK0752004.1"/>
    <property type="molecule type" value="Genomic_DNA"/>
</dbReference>
<organism evidence="2 3">
    <name type="scientific">Schizothecium vesticola</name>
    <dbReference type="NCBI Taxonomy" id="314040"/>
    <lineage>
        <taxon>Eukaryota</taxon>
        <taxon>Fungi</taxon>
        <taxon>Dikarya</taxon>
        <taxon>Ascomycota</taxon>
        <taxon>Pezizomycotina</taxon>
        <taxon>Sordariomycetes</taxon>
        <taxon>Sordariomycetidae</taxon>
        <taxon>Sordariales</taxon>
        <taxon>Schizotheciaceae</taxon>
        <taxon>Schizothecium</taxon>
    </lineage>
</organism>
<proteinExistence type="predicted"/>
<feature type="region of interest" description="Disordered" evidence="1">
    <location>
        <begin position="209"/>
        <end position="242"/>
    </location>
</feature>
<evidence type="ECO:0000256" key="1">
    <source>
        <dbReference type="SAM" id="MobiDB-lite"/>
    </source>
</evidence>
<evidence type="ECO:0000313" key="3">
    <source>
        <dbReference type="Proteomes" id="UP001172155"/>
    </source>
</evidence>
<dbReference type="Proteomes" id="UP001172155">
    <property type="component" value="Unassembled WGS sequence"/>
</dbReference>
<feature type="compositionally biased region" description="Basic and acidic residues" evidence="1">
    <location>
        <begin position="209"/>
        <end position="219"/>
    </location>
</feature>
<sequence>MLTSMLFTPDAGSKGSSCKSSFLLDLEFRLRRGDAGGTPDLEWLGLGRRELTDVDGRARGSAPGVWKRCSFGWVRPAIGWMVVFPRGTSCGVGEGWQTWSDQIAFGASDDGRGGQGTDFSWDWEGAAGVRQCPCQPRVGTLRRPSRNPLGSAPVGTLWAAVMWQKKEGWRPGDARWVQASEMHGDGGSGSDERRRRPCVLGVVRARVERHGHGTSREDAPGPGVRVSGDGRSGRVGRKSPGCGVAMRVGGGDGRRRHAMALPSVDGEVGGGRGGCCGRVRGRDHGRGRGVAPALCLCLCLCLALAPAPAHAR</sequence>